<dbReference type="Gene3D" id="1.10.1200.90">
    <property type="entry name" value="DsbA-like domain"/>
    <property type="match status" value="1"/>
</dbReference>
<dbReference type="Proteomes" id="UP000182835">
    <property type="component" value="Unassembled WGS sequence"/>
</dbReference>
<organism evidence="2 3">
    <name type="scientific">Enterococcus canintestini</name>
    <dbReference type="NCBI Taxonomy" id="317010"/>
    <lineage>
        <taxon>Bacteria</taxon>
        <taxon>Bacillati</taxon>
        <taxon>Bacillota</taxon>
        <taxon>Bacilli</taxon>
        <taxon>Lactobacillales</taxon>
        <taxon>Enterococcaceae</taxon>
        <taxon>Enterococcus</taxon>
    </lineage>
</organism>
<dbReference type="RefSeq" id="WP_071863933.1">
    <property type="nucleotide sequence ID" value="NZ_JBHLVQ010000010.1"/>
</dbReference>
<dbReference type="InterPro" id="IPR036249">
    <property type="entry name" value="Thioredoxin-like_sf"/>
</dbReference>
<dbReference type="CDD" id="cd02972">
    <property type="entry name" value="DsbA_family"/>
    <property type="match status" value="1"/>
</dbReference>
<evidence type="ECO:0000259" key="1">
    <source>
        <dbReference type="Pfam" id="PF13462"/>
    </source>
</evidence>
<dbReference type="SUPFAM" id="SSF52833">
    <property type="entry name" value="Thioredoxin-like"/>
    <property type="match status" value="1"/>
</dbReference>
<dbReference type="EMBL" id="JXKG01000002">
    <property type="protein sequence ID" value="OJG16362.1"/>
    <property type="molecule type" value="Genomic_DNA"/>
</dbReference>
<dbReference type="STRING" id="317010.RU96_GL001104"/>
<protein>
    <recommendedName>
        <fullName evidence="1">Thioredoxin-like fold domain-containing protein</fullName>
    </recommendedName>
</protein>
<reference evidence="2 3" key="1">
    <citation type="submission" date="2014-12" db="EMBL/GenBank/DDBJ databases">
        <title>Draft genome sequences of 29 type strains of Enterococci.</title>
        <authorList>
            <person name="Zhong Z."/>
            <person name="Sun Z."/>
            <person name="Liu W."/>
            <person name="Zhang W."/>
            <person name="Zhang H."/>
        </authorList>
    </citation>
    <scope>NUCLEOTIDE SEQUENCE [LARGE SCALE GENOMIC DNA]</scope>
    <source>
        <strain evidence="2 3">DSM 21207</strain>
    </source>
</reference>
<dbReference type="OrthoDB" id="117402at2"/>
<comment type="caution">
    <text evidence="2">The sequence shown here is derived from an EMBL/GenBank/DDBJ whole genome shotgun (WGS) entry which is preliminary data.</text>
</comment>
<gene>
    <name evidence="2" type="ORF">RU96_GL001104</name>
</gene>
<dbReference type="Pfam" id="PF13462">
    <property type="entry name" value="Thioredoxin_4"/>
    <property type="match status" value="1"/>
</dbReference>
<dbReference type="AlphaFoldDB" id="A0A1L8R9G1"/>
<name>A0A1L8R9G1_9ENTE</name>
<evidence type="ECO:0000313" key="3">
    <source>
        <dbReference type="Proteomes" id="UP000182835"/>
    </source>
</evidence>
<proteinExistence type="predicted"/>
<dbReference type="InterPro" id="IPR012336">
    <property type="entry name" value="Thioredoxin-like_fold"/>
</dbReference>
<sequence length="172" mass="19560">MDISIINAAETNGDVGIIIGDKNAKKTLVEFINLRCPFCRQWFLDHEKLLAKEVASGNLKRVIKLYNKDKESLQRGNVMHQYVTKGDEKKALADIKKIFLSQDLWGDLSLEAVAKFAEEDLKLENYTDELTQKAIVTEAQRANIQFVPTMILNDHIFDESISAETLLAYLNE</sequence>
<dbReference type="Gene3D" id="3.40.30.10">
    <property type="entry name" value="Glutaredoxin"/>
    <property type="match status" value="1"/>
</dbReference>
<feature type="domain" description="Thioredoxin-like fold" evidence="1">
    <location>
        <begin position="16"/>
        <end position="171"/>
    </location>
</feature>
<accession>A0A1L8R9G1</accession>
<evidence type="ECO:0000313" key="2">
    <source>
        <dbReference type="EMBL" id="OJG16362.1"/>
    </source>
</evidence>